<evidence type="ECO:0000259" key="2">
    <source>
        <dbReference type="Pfam" id="PF07589"/>
    </source>
</evidence>
<dbReference type="Pfam" id="PF07589">
    <property type="entry name" value="PEP-CTERM"/>
    <property type="match status" value="1"/>
</dbReference>
<evidence type="ECO:0000256" key="1">
    <source>
        <dbReference type="SAM" id="SignalP"/>
    </source>
</evidence>
<dbReference type="Proteomes" id="UP000199345">
    <property type="component" value="Unassembled WGS sequence"/>
</dbReference>
<keyword evidence="4" id="KW-1185">Reference proteome</keyword>
<dbReference type="OrthoDB" id="7571274at2"/>
<dbReference type="RefSeq" id="WP_090660128.1">
    <property type="nucleotide sequence ID" value="NZ_FOIA01000026.1"/>
</dbReference>
<reference evidence="4" key="1">
    <citation type="submission" date="2016-10" db="EMBL/GenBank/DDBJ databases">
        <authorList>
            <person name="Varghese N."/>
            <person name="Submissions S."/>
        </authorList>
    </citation>
    <scope>NUCLEOTIDE SEQUENCE [LARGE SCALE GENOMIC DNA]</scope>
    <source>
        <strain evidence="4">Nm71</strain>
    </source>
</reference>
<dbReference type="InterPro" id="IPR013424">
    <property type="entry name" value="Ice-binding_C"/>
</dbReference>
<proteinExistence type="predicted"/>
<sequence>MAPKKGGEMSKKMTRTLLSAAIASGMVFCAMSGAHAGLIGVKEIKVFSANLNTTDAWLQVSEVVANQTGGGDVALSSLGATAAGSVYAISPGSSPDFAIDGIAPQGFPDIFHSATFAATEALTVTLASATELDSIAIYGRDDNFGLLRDIYNVELYDMSGALLHTVLGLDARNNNHVGSAVLPDTSVPPVGIAEPGTLALLGLGLMGLSFRWRQK</sequence>
<keyword evidence="1" id="KW-0732">Signal</keyword>
<dbReference type="AlphaFoldDB" id="A0A1I0EDB3"/>
<feature type="domain" description="Ice-binding protein C-terminal" evidence="2">
    <location>
        <begin position="194"/>
        <end position="213"/>
    </location>
</feature>
<feature type="chain" id="PRO_5011514686" evidence="1">
    <location>
        <begin position="37"/>
        <end position="215"/>
    </location>
</feature>
<evidence type="ECO:0000313" key="4">
    <source>
        <dbReference type="Proteomes" id="UP000199345"/>
    </source>
</evidence>
<accession>A0A1I0EDB3</accession>
<name>A0A1I0EDB3_9PROT</name>
<evidence type="ECO:0000313" key="3">
    <source>
        <dbReference type="EMBL" id="SET43245.1"/>
    </source>
</evidence>
<dbReference type="NCBIfam" id="TIGR02595">
    <property type="entry name" value="PEP_CTERM"/>
    <property type="match status" value="1"/>
</dbReference>
<gene>
    <name evidence="3" type="ORF">SAMN05216326_12644</name>
</gene>
<feature type="signal peptide" evidence="1">
    <location>
        <begin position="1"/>
        <end position="36"/>
    </location>
</feature>
<protein>
    <submittedName>
        <fullName evidence="3">PEP-CTERM protein-sorting domain-containing protein</fullName>
    </submittedName>
</protein>
<dbReference type="EMBL" id="FOIA01000026">
    <property type="protein sequence ID" value="SET43245.1"/>
    <property type="molecule type" value="Genomic_DNA"/>
</dbReference>
<organism evidence="3 4">
    <name type="scientific">Nitrosomonas marina</name>
    <dbReference type="NCBI Taxonomy" id="917"/>
    <lineage>
        <taxon>Bacteria</taxon>
        <taxon>Pseudomonadati</taxon>
        <taxon>Pseudomonadota</taxon>
        <taxon>Betaproteobacteria</taxon>
        <taxon>Nitrosomonadales</taxon>
        <taxon>Nitrosomonadaceae</taxon>
        <taxon>Nitrosomonas</taxon>
    </lineage>
</organism>